<dbReference type="AlphaFoldDB" id="A0A376BWA5"/>
<sequence>MDNNNNRMIFTLEEDNDQAPSYENRTTSLDNSLNEIRQRYRRTEEMLAARRSKLLGEENPSPEIPEIREPLNDLPPSPELPEQDFRLPEIDMPPERDYSLDEQQDLEEIDGNLLVQATEETMPIVESNPTHYQDNQVEDNTDEMALSKLFKRYEEERANSPIQPPPEPVLPVVMDDNLSPNEQGYAAYLNYRQREHNQRVSQSAIAENEIGILIQEDWLAAQTAVKSAQKSPPQVVHLQPDSQGYRANPFAADDDTRPVVTVNVYDLPDLPSTRKIRVMSEQELMAELQRKLRPHLSNAVAGLMHSILQRKLATLSYDLQMMLNEETPRLVEDVLEHNMETILREMKERL</sequence>
<accession>A0A376BWA5</accession>
<feature type="compositionally biased region" description="Polar residues" evidence="1">
    <location>
        <begin position="18"/>
        <end position="35"/>
    </location>
</feature>
<reference evidence="2 3" key="1">
    <citation type="submission" date="2018-06" db="EMBL/GenBank/DDBJ databases">
        <authorList>
            <consortium name="Pathogen Informatics"/>
            <person name="Doyle S."/>
        </authorList>
    </citation>
    <scope>NUCLEOTIDE SEQUENCE [LARGE SCALE GENOMIC DNA]</scope>
    <source>
        <strain evidence="2 3">NCTC10283</strain>
    </source>
</reference>
<proteinExistence type="predicted"/>
<evidence type="ECO:0000256" key="1">
    <source>
        <dbReference type="SAM" id="MobiDB-lite"/>
    </source>
</evidence>
<name>A0A376BWA5_9NEIS</name>
<feature type="region of interest" description="Disordered" evidence="1">
    <location>
        <begin position="51"/>
        <end position="81"/>
    </location>
</feature>
<dbReference type="RefSeq" id="WP_051968466.1">
    <property type="nucleotide sequence ID" value="NZ_CP091519.2"/>
</dbReference>
<dbReference type="Proteomes" id="UP000254209">
    <property type="component" value="Unassembled WGS sequence"/>
</dbReference>
<dbReference type="OrthoDB" id="8613599at2"/>
<dbReference type="EMBL" id="UFSO01000003">
    <property type="protein sequence ID" value="SSY81121.1"/>
    <property type="molecule type" value="Genomic_DNA"/>
</dbReference>
<gene>
    <name evidence="2" type="ORF">NCTC10283_02686</name>
</gene>
<keyword evidence="3" id="KW-1185">Reference proteome</keyword>
<feature type="region of interest" description="Disordered" evidence="1">
    <location>
        <begin position="1"/>
        <end position="35"/>
    </location>
</feature>
<protein>
    <submittedName>
        <fullName evidence="2">Uncharacterized protein</fullName>
    </submittedName>
</protein>
<evidence type="ECO:0000313" key="2">
    <source>
        <dbReference type="EMBL" id="SSY81121.1"/>
    </source>
</evidence>
<organism evidence="2 3">
    <name type="scientific">Alysiella crassa</name>
    <dbReference type="NCBI Taxonomy" id="153491"/>
    <lineage>
        <taxon>Bacteria</taxon>
        <taxon>Pseudomonadati</taxon>
        <taxon>Pseudomonadota</taxon>
        <taxon>Betaproteobacteria</taxon>
        <taxon>Neisseriales</taxon>
        <taxon>Neisseriaceae</taxon>
        <taxon>Alysiella</taxon>
    </lineage>
</organism>
<evidence type="ECO:0000313" key="3">
    <source>
        <dbReference type="Proteomes" id="UP000254209"/>
    </source>
</evidence>